<feature type="region of interest" description="Disordered" evidence="1">
    <location>
        <begin position="54"/>
        <end position="86"/>
    </location>
</feature>
<dbReference type="HOGENOM" id="CLU_2497730_0_0_1"/>
<dbReference type="VEuPathDB" id="FungiDB:CPSG_04092"/>
<sequence>MTTNPFPPNPPGNTKHTPPPLLNSEPRLCPDARTPYRGKTSWMNYPLQMIRKCVQAKPRRHGRRYERSRDNSATGSRKPPITVTHT</sequence>
<protein>
    <submittedName>
        <fullName evidence="2">Uncharacterized protein</fullName>
    </submittedName>
</protein>
<reference evidence="3" key="2">
    <citation type="submission" date="2010-03" db="EMBL/GenBank/DDBJ databases">
        <title>The genome sequence of Coccidioides posadasii strain Silveira.</title>
        <authorList>
            <consortium name="The Broad Institute Genome Sequencing Center for Infectious Disease"/>
            <person name="Neafsey D."/>
            <person name="Orbach M."/>
            <person name="Henn M.R."/>
            <person name="Cole G.T."/>
            <person name="Galgiani J."/>
            <person name="Gardner M.J."/>
            <person name="Kirkland T.N."/>
            <person name="Taylor J.W."/>
            <person name="Young S.K."/>
            <person name="Zeng Q."/>
            <person name="Koehrsen M."/>
            <person name="Alvarado L."/>
            <person name="Berlin A."/>
            <person name="Borenstein D."/>
            <person name="Chapman S.B."/>
            <person name="Chen Z."/>
            <person name="Engels R."/>
            <person name="Freedman E."/>
            <person name="Gellesch M."/>
            <person name="Goldberg J."/>
            <person name="Griggs A."/>
            <person name="Gujja S."/>
            <person name="Heilman E."/>
            <person name="Heiman D."/>
            <person name="Howarth C."/>
            <person name="Jen D."/>
            <person name="Larson L."/>
            <person name="Mehta T."/>
            <person name="Neiman D."/>
            <person name="Park D."/>
            <person name="Pearson M."/>
            <person name="Richards J."/>
            <person name="Roberts A."/>
            <person name="Saif S."/>
            <person name="Shea T."/>
            <person name="Shenoy N."/>
            <person name="Sisk P."/>
            <person name="Stolte C."/>
            <person name="Sykes S."/>
            <person name="Walk T."/>
            <person name="White J."/>
            <person name="Yandava C."/>
            <person name="Haas B."/>
            <person name="Nusbaum C."/>
            <person name="Birren B."/>
        </authorList>
    </citation>
    <scope>NUCLEOTIDE SEQUENCE [LARGE SCALE GENOMIC DNA]</scope>
    <source>
        <strain evidence="3">RMSCC 757 / Silveira</strain>
    </source>
</reference>
<name>E9D1N4_COCPS</name>
<evidence type="ECO:0000313" key="2">
    <source>
        <dbReference type="EMBL" id="EFW19708.1"/>
    </source>
</evidence>
<feature type="region of interest" description="Disordered" evidence="1">
    <location>
        <begin position="1"/>
        <end position="38"/>
    </location>
</feature>
<accession>E9D1N4</accession>
<proteinExistence type="predicted"/>
<dbReference type="Proteomes" id="UP000002497">
    <property type="component" value="Unassembled WGS sequence"/>
</dbReference>
<gene>
    <name evidence="2" type="ORF">CPSG_04092</name>
</gene>
<evidence type="ECO:0000313" key="3">
    <source>
        <dbReference type="Proteomes" id="UP000002497"/>
    </source>
</evidence>
<dbReference type="EMBL" id="GL636490">
    <property type="protein sequence ID" value="EFW19708.1"/>
    <property type="molecule type" value="Genomic_DNA"/>
</dbReference>
<keyword evidence="3" id="KW-1185">Reference proteome</keyword>
<feature type="compositionally biased region" description="Pro residues" evidence="1">
    <location>
        <begin position="1"/>
        <end position="21"/>
    </location>
</feature>
<organism evidence="3">
    <name type="scientific">Coccidioides posadasii (strain RMSCC 757 / Silveira)</name>
    <name type="common">Valley fever fungus</name>
    <dbReference type="NCBI Taxonomy" id="443226"/>
    <lineage>
        <taxon>Eukaryota</taxon>
        <taxon>Fungi</taxon>
        <taxon>Dikarya</taxon>
        <taxon>Ascomycota</taxon>
        <taxon>Pezizomycotina</taxon>
        <taxon>Eurotiomycetes</taxon>
        <taxon>Eurotiomycetidae</taxon>
        <taxon>Onygenales</taxon>
        <taxon>Onygenaceae</taxon>
        <taxon>Coccidioides</taxon>
    </lineage>
</organism>
<dbReference type="AlphaFoldDB" id="E9D1N4"/>
<reference evidence="3" key="1">
    <citation type="journal article" date="2010" name="Genome Res.">
        <title>Population genomic sequencing of Coccidioides fungi reveals recent hybridization and transposon control.</title>
        <authorList>
            <person name="Neafsey D.E."/>
            <person name="Barker B.M."/>
            <person name="Sharpton T.J."/>
            <person name="Stajich J.E."/>
            <person name="Park D.J."/>
            <person name="Whiston E."/>
            <person name="Hung C.-Y."/>
            <person name="McMahan C."/>
            <person name="White J."/>
            <person name="Sykes S."/>
            <person name="Heiman D."/>
            <person name="Young S."/>
            <person name="Zeng Q."/>
            <person name="Abouelleil A."/>
            <person name="Aftuck L."/>
            <person name="Bessette D."/>
            <person name="Brown A."/>
            <person name="FitzGerald M."/>
            <person name="Lui A."/>
            <person name="Macdonald J.P."/>
            <person name="Priest M."/>
            <person name="Orbach M.J."/>
            <person name="Galgiani J.N."/>
            <person name="Kirkland T.N."/>
            <person name="Cole G.T."/>
            <person name="Birren B.W."/>
            <person name="Henn M.R."/>
            <person name="Taylor J.W."/>
            <person name="Rounsley S.D."/>
        </authorList>
    </citation>
    <scope>NUCLEOTIDE SEQUENCE [LARGE SCALE GENOMIC DNA]</scope>
    <source>
        <strain evidence="3">RMSCC 757 / Silveira</strain>
    </source>
</reference>
<evidence type="ECO:0000256" key="1">
    <source>
        <dbReference type="SAM" id="MobiDB-lite"/>
    </source>
</evidence>